<comment type="caution">
    <text evidence="3">The sequence shown here is derived from an EMBL/GenBank/DDBJ whole genome shotgun (WGS) entry which is preliminary data.</text>
</comment>
<dbReference type="PANTHER" id="PTHR40047">
    <property type="entry name" value="UPF0703 PROTEIN YCGQ"/>
    <property type="match status" value="1"/>
</dbReference>
<dbReference type="InterPro" id="IPR015402">
    <property type="entry name" value="DUF1980"/>
</dbReference>
<keyword evidence="4" id="KW-1185">Reference proteome</keyword>
<reference evidence="3 4" key="2">
    <citation type="submission" date="2018-06" db="EMBL/GenBank/DDBJ databases">
        <title>Sequencing of bacterial isolates from soil warming experiment in Harvard Forest, Massachusetts, USA.</title>
        <authorList>
            <person name="Deangelis K.PhD."/>
        </authorList>
    </citation>
    <scope>NUCLEOTIDE SEQUENCE [LARGE SCALE GENOMIC DNA]</scope>
    <source>
        <strain evidence="3 4">GAS496</strain>
    </source>
</reference>
<keyword evidence="1" id="KW-0812">Transmembrane</keyword>
<feature type="transmembrane region" description="Helical" evidence="1">
    <location>
        <begin position="72"/>
        <end position="92"/>
    </location>
</feature>
<dbReference type="Pfam" id="PF21537">
    <property type="entry name" value="DUF1980_C"/>
    <property type="match status" value="1"/>
</dbReference>
<dbReference type="RefSeq" id="WP_110317087.1">
    <property type="nucleotide sequence ID" value="NZ_QJJU01000010.1"/>
</dbReference>
<keyword evidence="1" id="KW-0472">Membrane</keyword>
<accession>A0A318HF59</accession>
<dbReference type="Proteomes" id="UP000247781">
    <property type="component" value="Unassembled WGS sequence"/>
</dbReference>
<dbReference type="EMBL" id="QJJU01000010">
    <property type="protein sequence ID" value="PXX07723.1"/>
    <property type="molecule type" value="Genomic_DNA"/>
</dbReference>
<dbReference type="InterPro" id="IPR048447">
    <property type="entry name" value="DUF1980_C"/>
</dbReference>
<dbReference type="OrthoDB" id="359029at2"/>
<evidence type="ECO:0000313" key="4">
    <source>
        <dbReference type="Proteomes" id="UP000247781"/>
    </source>
</evidence>
<proteinExistence type="predicted"/>
<evidence type="ECO:0000256" key="1">
    <source>
        <dbReference type="SAM" id="Phobius"/>
    </source>
</evidence>
<sequence>MSRGTQNTLLLLVGLSTVVMVIKGSYLHFVKPALLPWLIAAAAVLIALAVASIVRDLRQQPAEEDGHRHRPWLVWLLLVPIALTTFVVPPALGAHGVTPTAVATSEPSRRAFPPLPAGLAPTVPIPDVLMRAAADSTNSLEGRLITVTGFTLKYPDTTDLGRVVIICCAADAQLARIHLSGPALEEAAGYPEDTWLQVEGTVDPKTSAAATNFVPTMAVSRVTRIDKPANTYAY</sequence>
<protein>
    <submittedName>
        <fullName evidence="3">Putative repeat protein (TIGR03943 family)</fullName>
    </submittedName>
</protein>
<dbReference type="NCBIfam" id="TIGR03943">
    <property type="entry name" value="TIGR03943 family putative permease subunit"/>
    <property type="match status" value="1"/>
</dbReference>
<reference evidence="4" key="1">
    <citation type="submission" date="2018-05" db="EMBL/GenBank/DDBJ databases">
        <authorList>
            <person name="Deangelis K."/>
            <person name="Huntemann M."/>
            <person name="Clum A."/>
            <person name="Pillay M."/>
            <person name="Palaniappan K."/>
            <person name="Varghese N."/>
            <person name="Mikhailova N."/>
            <person name="Stamatis D."/>
            <person name="Reddy T."/>
            <person name="Daum C."/>
            <person name="Shapiro N."/>
            <person name="Ivanova N."/>
            <person name="Kyrpides N."/>
            <person name="Woyke T."/>
        </authorList>
    </citation>
    <scope>NUCLEOTIDE SEQUENCE [LARGE SCALE GENOMIC DNA]</scope>
    <source>
        <strain evidence="4">GAS496</strain>
    </source>
</reference>
<organism evidence="3 4">
    <name type="scientific">Mycolicibacterium moriokaense</name>
    <dbReference type="NCBI Taxonomy" id="39691"/>
    <lineage>
        <taxon>Bacteria</taxon>
        <taxon>Bacillati</taxon>
        <taxon>Actinomycetota</taxon>
        <taxon>Actinomycetes</taxon>
        <taxon>Mycobacteriales</taxon>
        <taxon>Mycobacteriaceae</taxon>
        <taxon>Mycolicibacterium</taxon>
    </lineage>
</organism>
<gene>
    <name evidence="3" type="ORF">C8E89_110109</name>
</gene>
<dbReference type="PANTHER" id="PTHR40047:SF1">
    <property type="entry name" value="UPF0703 PROTEIN YCGQ"/>
    <property type="match status" value="1"/>
</dbReference>
<keyword evidence="1" id="KW-1133">Transmembrane helix</keyword>
<dbReference type="InterPro" id="IPR052955">
    <property type="entry name" value="UPF0703_membrane_permease"/>
</dbReference>
<feature type="domain" description="DUF1980" evidence="2">
    <location>
        <begin position="130"/>
        <end position="234"/>
    </location>
</feature>
<evidence type="ECO:0000259" key="2">
    <source>
        <dbReference type="Pfam" id="PF21537"/>
    </source>
</evidence>
<dbReference type="AlphaFoldDB" id="A0A318HF59"/>
<name>A0A318HF59_9MYCO</name>
<evidence type="ECO:0000313" key="3">
    <source>
        <dbReference type="EMBL" id="PXX07723.1"/>
    </source>
</evidence>
<feature type="transmembrane region" description="Helical" evidence="1">
    <location>
        <begin position="34"/>
        <end position="51"/>
    </location>
</feature>